<dbReference type="Pfam" id="PF12906">
    <property type="entry name" value="RINGv"/>
    <property type="match status" value="1"/>
</dbReference>
<organism evidence="6 7">
    <name type="scientific">Pararge aegeria aegeria</name>
    <dbReference type="NCBI Taxonomy" id="348720"/>
    <lineage>
        <taxon>Eukaryota</taxon>
        <taxon>Metazoa</taxon>
        <taxon>Ecdysozoa</taxon>
        <taxon>Arthropoda</taxon>
        <taxon>Hexapoda</taxon>
        <taxon>Insecta</taxon>
        <taxon>Pterygota</taxon>
        <taxon>Neoptera</taxon>
        <taxon>Endopterygota</taxon>
        <taxon>Lepidoptera</taxon>
        <taxon>Glossata</taxon>
        <taxon>Ditrysia</taxon>
        <taxon>Papilionoidea</taxon>
        <taxon>Nymphalidae</taxon>
        <taxon>Satyrinae</taxon>
        <taxon>Satyrini</taxon>
        <taxon>Parargina</taxon>
        <taxon>Pararge</taxon>
    </lineage>
</organism>
<comment type="caution">
    <text evidence="6">The sequence shown here is derived from an EMBL/GenBank/DDBJ whole genome shotgun (WGS) entry which is preliminary data.</text>
</comment>
<evidence type="ECO:0000259" key="5">
    <source>
        <dbReference type="Pfam" id="PF12906"/>
    </source>
</evidence>
<dbReference type="InterPro" id="IPR011016">
    <property type="entry name" value="Znf_RING-CH"/>
</dbReference>
<keyword evidence="7" id="KW-1185">Reference proteome</keyword>
<feature type="domain" description="RING-CH-type" evidence="5">
    <location>
        <begin position="26"/>
        <end position="53"/>
    </location>
</feature>
<keyword evidence="1" id="KW-0479">Metal-binding</keyword>
<sequence>MISEDKVGQPSASALQPAEDENAKSCWVCFATEADDRLAAWVQPCKCIGTTKWGEGKLKTKTPFHFELVKRMISGDSLVVRTSASLRGAEFESRHSPLMGLAEKQCCAF</sequence>
<evidence type="ECO:0000256" key="4">
    <source>
        <dbReference type="SAM" id="MobiDB-lite"/>
    </source>
</evidence>
<dbReference type="Gene3D" id="3.30.40.10">
    <property type="entry name" value="Zinc/RING finger domain, C3HC4 (zinc finger)"/>
    <property type="match status" value="1"/>
</dbReference>
<name>A0A8S4QNV1_9NEOP</name>
<evidence type="ECO:0000256" key="2">
    <source>
        <dbReference type="ARBA" id="ARBA00022771"/>
    </source>
</evidence>
<keyword evidence="2" id="KW-0863">Zinc-finger</keyword>
<feature type="region of interest" description="Disordered" evidence="4">
    <location>
        <begin position="1"/>
        <end position="22"/>
    </location>
</feature>
<dbReference type="GO" id="GO:0008270">
    <property type="term" value="F:zinc ion binding"/>
    <property type="evidence" value="ECO:0007669"/>
    <property type="project" value="UniProtKB-KW"/>
</dbReference>
<proteinExistence type="predicted"/>
<evidence type="ECO:0000313" key="7">
    <source>
        <dbReference type="Proteomes" id="UP000838756"/>
    </source>
</evidence>
<dbReference type="AlphaFoldDB" id="A0A8S4QNV1"/>
<evidence type="ECO:0000256" key="3">
    <source>
        <dbReference type="ARBA" id="ARBA00022833"/>
    </source>
</evidence>
<keyword evidence="3" id="KW-0862">Zinc</keyword>
<dbReference type="OrthoDB" id="5817083at2759"/>
<dbReference type="InterPro" id="IPR013083">
    <property type="entry name" value="Znf_RING/FYVE/PHD"/>
</dbReference>
<dbReference type="Proteomes" id="UP000838756">
    <property type="component" value="Unassembled WGS sequence"/>
</dbReference>
<reference evidence="6" key="1">
    <citation type="submission" date="2022-03" db="EMBL/GenBank/DDBJ databases">
        <authorList>
            <person name="Lindestad O."/>
        </authorList>
    </citation>
    <scope>NUCLEOTIDE SEQUENCE</scope>
</reference>
<dbReference type="EMBL" id="CAKXAJ010015281">
    <property type="protein sequence ID" value="CAH2216393.1"/>
    <property type="molecule type" value="Genomic_DNA"/>
</dbReference>
<evidence type="ECO:0000256" key="1">
    <source>
        <dbReference type="ARBA" id="ARBA00022723"/>
    </source>
</evidence>
<evidence type="ECO:0000313" key="6">
    <source>
        <dbReference type="EMBL" id="CAH2216393.1"/>
    </source>
</evidence>
<gene>
    <name evidence="6" type="primary">jg23305</name>
    <name evidence="6" type="ORF">PAEG_LOCUS4441</name>
</gene>
<accession>A0A8S4QNV1</accession>
<protein>
    <submittedName>
        <fullName evidence="6">Jg23305 protein</fullName>
    </submittedName>
</protein>